<protein>
    <submittedName>
        <fullName evidence="3">Dephospho-CoA kinase</fullName>
        <ecNumber evidence="3">2.7.1.24</ecNumber>
    </submittedName>
</protein>
<keyword evidence="3" id="KW-0418">Kinase</keyword>
<dbReference type="SUPFAM" id="SSF52540">
    <property type="entry name" value="P-loop containing nucleoside triphosphate hydrolases"/>
    <property type="match status" value="1"/>
</dbReference>
<gene>
    <name evidence="3" type="ORF">MNBD_GAMMA12-1712</name>
</gene>
<name>A0A3B0Y7D3_9ZZZZ</name>
<dbReference type="Pfam" id="PF01121">
    <property type="entry name" value="CoaE"/>
    <property type="match status" value="1"/>
</dbReference>
<dbReference type="Gene3D" id="3.40.50.300">
    <property type="entry name" value="P-loop containing nucleotide triphosphate hydrolases"/>
    <property type="match status" value="1"/>
</dbReference>
<dbReference type="EMBL" id="UOFL01000036">
    <property type="protein sequence ID" value="VAW72313.1"/>
    <property type="molecule type" value="Genomic_DNA"/>
</dbReference>
<dbReference type="InterPro" id="IPR001977">
    <property type="entry name" value="Depp_CoAkinase"/>
</dbReference>
<evidence type="ECO:0000256" key="1">
    <source>
        <dbReference type="ARBA" id="ARBA00022741"/>
    </source>
</evidence>
<keyword evidence="1" id="KW-0547">Nucleotide-binding</keyword>
<dbReference type="PANTHER" id="PTHR10695">
    <property type="entry name" value="DEPHOSPHO-COA KINASE-RELATED"/>
    <property type="match status" value="1"/>
</dbReference>
<proteinExistence type="inferred from homology"/>
<dbReference type="HAMAP" id="MF_00376">
    <property type="entry name" value="Dephospho_CoA_kinase"/>
    <property type="match status" value="1"/>
</dbReference>
<accession>A0A3B0Y7D3</accession>
<sequence>MPVIAITGGIGSGKSLALSYLEEAGCPVISMDVIARQITEPGKSAYLEIVEAFGPQVLNPDKSLNRSKLAQRVFDNTQQRQLLETIVHPKIEHTLRQWLATYQQDNNLRTPIFIEIPLLHQRGQFDFIDRILVIESSPKLQLTRVLARDESRSSTDIQNIIGSQISDLERRKIADDILYNSGTQEQFKIDLITLYDQYQSLP</sequence>
<reference evidence="3" key="1">
    <citation type="submission" date="2018-06" db="EMBL/GenBank/DDBJ databases">
        <authorList>
            <person name="Zhirakovskaya E."/>
        </authorList>
    </citation>
    <scope>NUCLEOTIDE SEQUENCE</scope>
</reference>
<evidence type="ECO:0000313" key="3">
    <source>
        <dbReference type="EMBL" id="VAW72313.1"/>
    </source>
</evidence>
<keyword evidence="3" id="KW-0808">Transferase</keyword>
<dbReference type="GO" id="GO:0004140">
    <property type="term" value="F:dephospho-CoA kinase activity"/>
    <property type="evidence" value="ECO:0007669"/>
    <property type="project" value="UniProtKB-EC"/>
</dbReference>
<dbReference type="PANTHER" id="PTHR10695:SF46">
    <property type="entry name" value="BIFUNCTIONAL COENZYME A SYNTHASE-RELATED"/>
    <property type="match status" value="1"/>
</dbReference>
<evidence type="ECO:0000256" key="2">
    <source>
        <dbReference type="ARBA" id="ARBA00022840"/>
    </source>
</evidence>
<keyword evidence="2" id="KW-0067">ATP-binding</keyword>
<dbReference type="PROSITE" id="PS51219">
    <property type="entry name" value="DPCK"/>
    <property type="match status" value="1"/>
</dbReference>
<dbReference type="AlphaFoldDB" id="A0A3B0Y7D3"/>
<dbReference type="EC" id="2.7.1.24" evidence="3"/>
<dbReference type="GO" id="GO:0005524">
    <property type="term" value="F:ATP binding"/>
    <property type="evidence" value="ECO:0007669"/>
    <property type="project" value="UniProtKB-KW"/>
</dbReference>
<dbReference type="CDD" id="cd02022">
    <property type="entry name" value="DPCK"/>
    <property type="match status" value="1"/>
</dbReference>
<dbReference type="GO" id="GO:0015937">
    <property type="term" value="P:coenzyme A biosynthetic process"/>
    <property type="evidence" value="ECO:0007669"/>
    <property type="project" value="InterPro"/>
</dbReference>
<dbReference type="InterPro" id="IPR027417">
    <property type="entry name" value="P-loop_NTPase"/>
</dbReference>
<dbReference type="NCBIfam" id="TIGR00152">
    <property type="entry name" value="dephospho-CoA kinase"/>
    <property type="match status" value="1"/>
</dbReference>
<organism evidence="3">
    <name type="scientific">hydrothermal vent metagenome</name>
    <dbReference type="NCBI Taxonomy" id="652676"/>
    <lineage>
        <taxon>unclassified sequences</taxon>
        <taxon>metagenomes</taxon>
        <taxon>ecological metagenomes</taxon>
    </lineage>
</organism>